<reference evidence="3" key="2">
    <citation type="submission" date="2021-04" db="EMBL/GenBank/DDBJ databases">
        <title>Isolation and genomic analysis of the ibuprofen-degrading bacterium Sphingomonas strain MPO218.</title>
        <authorList>
            <person name="Aulestia M."/>
            <person name="Flores A."/>
            <person name="Mangas E.L."/>
            <person name="Perez-Pulido A.J."/>
            <person name="Santero E."/>
            <person name="Camacho E.M."/>
        </authorList>
    </citation>
    <scope>NUCLEOTIDE SEQUENCE</scope>
    <source>
        <strain evidence="3">MPO218</strain>
    </source>
</reference>
<dbReference type="EMBL" id="CP059319">
    <property type="protein sequence ID" value="QTH23981.1"/>
    <property type="molecule type" value="Genomic_DNA"/>
</dbReference>
<dbReference type="AlphaFoldDB" id="A0A975D805"/>
<protein>
    <submittedName>
        <fullName evidence="3">Alpha/beta hydrolase</fullName>
    </submittedName>
</protein>
<evidence type="ECO:0000313" key="4">
    <source>
        <dbReference type="Proteomes" id="UP000664914"/>
    </source>
</evidence>
<organism evidence="3 4">
    <name type="scientific">Rhizorhabdus wittichii</name>
    <dbReference type="NCBI Taxonomy" id="160791"/>
    <lineage>
        <taxon>Bacteria</taxon>
        <taxon>Pseudomonadati</taxon>
        <taxon>Pseudomonadota</taxon>
        <taxon>Alphaproteobacteria</taxon>
        <taxon>Sphingomonadales</taxon>
        <taxon>Sphingomonadaceae</taxon>
        <taxon>Rhizorhabdus</taxon>
    </lineage>
</organism>
<gene>
    <name evidence="3" type="ORF">HRJ34_10980</name>
</gene>
<dbReference type="Gene3D" id="3.40.50.1820">
    <property type="entry name" value="alpha/beta hydrolase"/>
    <property type="match status" value="1"/>
</dbReference>
<dbReference type="InterPro" id="IPR029058">
    <property type="entry name" value="AB_hydrolase_fold"/>
</dbReference>
<name>A0A975D805_9SPHN</name>
<feature type="domain" description="Alpha/beta hydrolase fold-3" evidence="2">
    <location>
        <begin position="84"/>
        <end position="291"/>
    </location>
</feature>
<evidence type="ECO:0000256" key="1">
    <source>
        <dbReference type="ARBA" id="ARBA00022801"/>
    </source>
</evidence>
<evidence type="ECO:0000313" key="3">
    <source>
        <dbReference type="EMBL" id="QTH23981.1"/>
    </source>
</evidence>
<evidence type="ECO:0000259" key="2">
    <source>
        <dbReference type="Pfam" id="PF07859"/>
    </source>
</evidence>
<accession>A0A975D805</accession>
<dbReference type="PANTHER" id="PTHR48081:SF8">
    <property type="entry name" value="ALPHA_BETA HYDROLASE FOLD-3 DOMAIN-CONTAINING PROTEIN-RELATED"/>
    <property type="match status" value="1"/>
</dbReference>
<proteinExistence type="predicted"/>
<dbReference type="RefSeq" id="WP_208634104.1">
    <property type="nucleotide sequence ID" value="NZ_CP059319.1"/>
</dbReference>
<dbReference type="Proteomes" id="UP000664914">
    <property type="component" value="Chromosome"/>
</dbReference>
<dbReference type="GO" id="GO:0016787">
    <property type="term" value="F:hydrolase activity"/>
    <property type="evidence" value="ECO:0007669"/>
    <property type="project" value="UniProtKB-KW"/>
</dbReference>
<reference evidence="3" key="1">
    <citation type="submission" date="2020-07" db="EMBL/GenBank/DDBJ databases">
        <authorList>
            <person name="Camacho E."/>
        </authorList>
    </citation>
    <scope>NUCLEOTIDE SEQUENCE</scope>
    <source>
        <strain evidence="3">MPO218</strain>
    </source>
</reference>
<dbReference type="Pfam" id="PF07859">
    <property type="entry name" value="Abhydrolase_3"/>
    <property type="match status" value="1"/>
</dbReference>
<sequence length="329" mass="34807">MSSLPLVDPELVGMLDQDPWLDLSPENLPTARALLGSMIVEAPTPPIIPEVVEIAGPDGAPPVSLRIFRPSAPRFGPYPALYDVHGGGFVMGMASMSDIANARRAAVLGCVVVSVDYRLAPEAPFPASLDDCDAGLAWLRENAIGLGVDPARIVVVGESAGGGLAAALSILLRDRGQAMPAGLFLVYPMLDCRTGTADEAHADPAKGEFRWNRASNRFGWSALRGAQAIPPERLGHFSPSLATDLHGLPPTFIAVGALDLFLEENKAFAGVLAKAGVPVDLHVYPGAFHGFDLVEKADVARRFRADADGALTRMLHRSSPQELPRKGMA</sequence>
<keyword evidence="1 3" id="KW-0378">Hydrolase</keyword>
<dbReference type="InterPro" id="IPR013094">
    <property type="entry name" value="AB_hydrolase_3"/>
</dbReference>
<dbReference type="PANTHER" id="PTHR48081">
    <property type="entry name" value="AB HYDROLASE SUPERFAMILY PROTEIN C4A8.06C"/>
    <property type="match status" value="1"/>
</dbReference>
<dbReference type="InterPro" id="IPR050300">
    <property type="entry name" value="GDXG_lipolytic_enzyme"/>
</dbReference>
<dbReference type="SUPFAM" id="SSF53474">
    <property type="entry name" value="alpha/beta-Hydrolases"/>
    <property type="match status" value="1"/>
</dbReference>